<name>A0A383C6J0_9ZZZZ</name>
<dbReference type="Gene3D" id="3.40.50.720">
    <property type="entry name" value="NAD(P)-binding Rossmann-like Domain"/>
    <property type="match status" value="1"/>
</dbReference>
<feature type="non-terminal residue" evidence="2">
    <location>
        <position position="1"/>
    </location>
</feature>
<dbReference type="InterPro" id="IPR036291">
    <property type="entry name" value="NAD(P)-bd_dom_sf"/>
</dbReference>
<evidence type="ECO:0000259" key="1">
    <source>
        <dbReference type="Pfam" id="PF16363"/>
    </source>
</evidence>
<dbReference type="AlphaFoldDB" id="A0A383C6J0"/>
<gene>
    <name evidence="2" type="ORF">METZ01_LOCUS480517</name>
</gene>
<protein>
    <recommendedName>
        <fullName evidence="1">NAD(P)-binding domain-containing protein</fullName>
    </recommendedName>
</protein>
<dbReference type="SUPFAM" id="SSF51735">
    <property type="entry name" value="NAD(P)-binding Rossmann-fold domains"/>
    <property type="match status" value="1"/>
</dbReference>
<feature type="non-terminal residue" evidence="2">
    <location>
        <position position="242"/>
    </location>
</feature>
<proteinExistence type="predicted"/>
<evidence type="ECO:0000313" key="2">
    <source>
        <dbReference type="EMBL" id="SVE27663.1"/>
    </source>
</evidence>
<dbReference type="Pfam" id="PF16363">
    <property type="entry name" value="GDP_Man_Dehyd"/>
    <property type="match status" value="1"/>
</dbReference>
<feature type="domain" description="NAD(P)-binding" evidence="1">
    <location>
        <begin position="2"/>
        <end position="233"/>
    </location>
</feature>
<dbReference type="EMBL" id="UINC01206161">
    <property type="protein sequence ID" value="SVE27663.1"/>
    <property type="molecule type" value="Genomic_DNA"/>
</dbReference>
<organism evidence="2">
    <name type="scientific">marine metagenome</name>
    <dbReference type="NCBI Taxonomy" id="408172"/>
    <lineage>
        <taxon>unclassified sequences</taxon>
        <taxon>metagenomes</taxon>
        <taxon>ecological metagenomes</taxon>
    </lineage>
</organism>
<dbReference type="PANTHER" id="PTHR43000">
    <property type="entry name" value="DTDP-D-GLUCOSE 4,6-DEHYDRATASE-RELATED"/>
    <property type="match status" value="1"/>
</dbReference>
<dbReference type="InterPro" id="IPR016040">
    <property type="entry name" value="NAD(P)-bd_dom"/>
</dbReference>
<dbReference type="Gene3D" id="3.90.25.10">
    <property type="entry name" value="UDP-galactose 4-epimerase, domain 1"/>
    <property type="match status" value="1"/>
</dbReference>
<sequence>KALIEKGAKVFGLISNIDKQTFLHFEGLSDQVVLIMGDLVDKTLMERIVSEENINVVYHLGAQVEVGVGLQNPYLTFETNIRGTYTLLEAIRRHSEGIESIVIASSDKAYGSYDISKMPYREDYPLIPKYPYDTSKACADMIAKVYTSEIYRLPIVVTRFSNIYGPGQLNFSALIPDGIRSALRYSKFEPRGDGSMIRDFIFSEDAANLYLKIGEQLAKKPNKLTGEIFNAGTNSPISIREV</sequence>
<reference evidence="2" key="1">
    <citation type="submission" date="2018-05" db="EMBL/GenBank/DDBJ databases">
        <authorList>
            <person name="Lanie J.A."/>
            <person name="Ng W.-L."/>
            <person name="Kazmierczak K.M."/>
            <person name="Andrzejewski T.M."/>
            <person name="Davidsen T.M."/>
            <person name="Wayne K.J."/>
            <person name="Tettelin H."/>
            <person name="Glass J.I."/>
            <person name="Rusch D."/>
            <person name="Podicherti R."/>
            <person name="Tsui H.-C.T."/>
            <person name="Winkler M.E."/>
        </authorList>
    </citation>
    <scope>NUCLEOTIDE SEQUENCE</scope>
</reference>
<accession>A0A383C6J0</accession>